<gene>
    <name evidence="2" type="ORF">PVAP13_3NG268800</name>
</gene>
<keyword evidence="3" id="KW-1185">Reference proteome</keyword>
<feature type="transmembrane region" description="Helical" evidence="1">
    <location>
        <begin position="89"/>
        <end position="109"/>
    </location>
</feature>
<keyword evidence="1" id="KW-0472">Membrane</keyword>
<feature type="transmembrane region" description="Helical" evidence="1">
    <location>
        <begin position="21"/>
        <end position="44"/>
    </location>
</feature>
<evidence type="ECO:0000256" key="1">
    <source>
        <dbReference type="SAM" id="Phobius"/>
    </source>
</evidence>
<organism evidence="2 3">
    <name type="scientific">Panicum virgatum</name>
    <name type="common">Blackwell switchgrass</name>
    <dbReference type="NCBI Taxonomy" id="38727"/>
    <lineage>
        <taxon>Eukaryota</taxon>
        <taxon>Viridiplantae</taxon>
        <taxon>Streptophyta</taxon>
        <taxon>Embryophyta</taxon>
        <taxon>Tracheophyta</taxon>
        <taxon>Spermatophyta</taxon>
        <taxon>Magnoliopsida</taxon>
        <taxon>Liliopsida</taxon>
        <taxon>Poales</taxon>
        <taxon>Poaceae</taxon>
        <taxon>PACMAD clade</taxon>
        <taxon>Panicoideae</taxon>
        <taxon>Panicodae</taxon>
        <taxon>Paniceae</taxon>
        <taxon>Panicinae</taxon>
        <taxon>Panicum</taxon>
        <taxon>Panicum sect. Hiantes</taxon>
    </lineage>
</organism>
<comment type="caution">
    <text evidence="2">The sequence shown here is derived from an EMBL/GenBank/DDBJ whole genome shotgun (WGS) entry which is preliminary data.</text>
</comment>
<dbReference type="Proteomes" id="UP000823388">
    <property type="component" value="Chromosome 3N"/>
</dbReference>
<sequence>MFSSRWSLAWGWIHGKNHVRCFELAWGWCLMRHFPLVGIVLGYLHAHNNGSLISLWLVWVVVVICITYLCSIDASSPYSLVLRLLRRMLCRRCVGGCFAASALLVLRMLCRPCYSYSN</sequence>
<keyword evidence="1" id="KW-0812">Transmembrane</keyword>
<reference evidence="2" key="1">
    <citation type="submission" date="2020-05" db="EMBL/GenBank/DDBJ databases">
        <title>WGS assembly of Panicum virgatum.</title>
        <authorList>
            <person name="Lovell J.T."/>
            <person name="Jenkins J."/>
            <person name="Shu S."/>
            <person name="Juenger T.E."/>
            <person name="Schmutz J."/>
        </authorList>
    </citation>
    <scope>NUCLEOTIDE SEQUENCE</scope>
    <source>
        <strain evidence="2">AP13</strain>
    </source>
</reference>
<accession>A0A8T0UCH6</accession>
<evidence type="ECO:0000313" key="3">
    <source>
        <dbReference type="Proteomes" id="UP000823388"/>
    </source>
</evidence>
<name>A0A8T0UCH6_PANVG</name>
<protein>
    <submittedName>
        <fullName evidence="2">Uncharacterized protein</fullName>
    </submittedName>
</protein>
<evidence type="ECO:0000313" key="2">
    <source>
        <dbReference type="EMBL" id="KAG2622352.1"/>
    </source>
</evidence>
<proteinExistence type="predicted"/>
<dbReference type="AlphaFoldDB" id="A0A8T0UCH6"/>
<keyword evidence="1" id="KW-1133">Transmembrane helix</keyword>
<feature type="transmembrane region" description="Helical" evidence="1">
    <location>
        <begin position="50"/>
        <end position="69"/>
    </location>
</feature>
<dbReference type="EMBL" id="CM029042">
    <property type="protein sequence ID" value="KAG2622352.1"/>
    <property type="molecule type" value="Genomic_DNA"/>
</dbReference>